<evidence type="ECO:0000313" key="1">
    <source>
        <dbReference type="EMBL" id="KAI4543573.1"/>
    </source>
</evidence>
<evidence type="ECO:0000313" key="2">
    <source>
        <dbReference type="Proteomes" id="UP001214576"/>
    </source>
</evidence>
<dbReference type="EMBL" id="JAKZEL010000005">
    <property type="protein sequence ID" value="KAI4543573.1"/>
    <property type="molecule type" value="Genomic_DNA"/>
</dbReference>
<protein>
    <submittedName>
        <fullName evidence="1">Uncharacterized protein</fullName>
    </submittedName>
</protein>
<keyword evidence="2" id="KW-1185">Reference proteome</keyword>
<dbReference type="Proteomes" id="UP001214576">
    <property type="component" value="Unassembled WGS sequence"/>
</dbReference>
<sequence>MFGSDLTMKSSKQAVDIVGRIADEKESITVPVRMKVLSHSENGEHMPDLGLGLEKAQKQQYVTVIDEKLRMGTHFQCAKSNAILLDSAMLYYGFHVDLGNSVLLLTLYSYYIMGAALGGGREPLQS</sequence>
<name>A0AAD4UAQ6_OVIAM</name>
<proteinExistence type="predicted"/>
<reference evidence="1" key="1">
    <citation type="submission" date="2022-03" db="EMBL/GenBank/DDBJ databases">
        <title>Genomic analyses of argali, domestic sheep and their hybrids provide insights into chromosomal evolution, heterosis and genetic basis of agronomic traits.</title>
        <authorList>
            <person name="Li M."/>
        </authorList>
    </citation>
    <scope>NUCLEOTIDE SEQUENCE</scope>
    <source>
        <strain evidence="1">CAU-MHL-2022a</strain>
        <tissue evidence="1">Skin</tissue>
    </source>
</reference>
<gene>
    <name evidence="1" type="ORF">MG293_006367</name>
</gene>
<accession>A0AAD4UAQ6</accession>
<comment type="caution">
    <text evidence="1">The sequence shown here is derived from an EMBL/GenBank/DDBJ whole genome shotgun (WGS) entry which is preliminary data.</text>
</comment>
<organism evidence="1 2">
    <name type="scientific">Ovis ammon polii</name>
    <dbReference type="NCBI Taxonomy" id="230172"/>
    <lineage>
        <taxon>Eukaryota</taxon>
        <taxon>Metazoa</taxon>
        <taxon>Chordata</taxon>
        <taxon>Craniata</taxon>
        <taxon>Vertebrata</taxon>
        <taxon>Euteleostomi</taxon>
        <taxon>Mammalia</taxon>
        <taxon>Eutheria</taxon>
        <taxon>Laurasiatheria</taxon>
        <taxon>Artiodactyla</taxon>
        <taxon>Ruminantia</taxon>
        <taxon>Pecora</taxon>
        <taxon>Bovidae</taxon>
        <taxon>Caprinae</taxon>
        <taxon>Ovis</taxon>
    </lineage>
</organism>
<dbReference type="AlphaFoldDB" id="A0AAD4UAQ6"/>